<dbReference type="PANTHER" id="PTHR31528:SF1">
    <property type="entry name" value="4-AMINO-5-HYDROXYMETHYL-2-METHYLPYRIMIDINE PHOSPHATE SYNTHASE THI11-RELATED"/>
    <property type="match status" value="1"/>
</dbReference>
<comment type="catalytic activity">
    <reaction evidence="11">
        <text>N(6)-(pyridoxal phosphate)-L-lysyl-[4-amino-5-hydroxymethyl-2-methylpyrimidine phosphate synthase] + L-histidyl-[4-amino-5-hydroxymethyl-2-methylpyrimidine phosphate synthase] + 2 Fe(3+) + 4 H2O = L-lysyl-[4-amino-5-hydroxymethyl-2-methylpyrimidine phosphate synthase] + (2S)-2-amino-5-hydroxy-4-oxopentanoyl-[4-amino-5-hydroxymethyl-2-methylpyrimidine phosphate synthase] + 4-amino-2-methyl-5-(phosphooxymethyl)pyrimidine + 3-oxopropanoate + 2 Fe(2+) + 2 H(+)</text>
        <dbReference type="Rhea" id="RHEA:65756"/>
        <dbReference type="Rhea" id="RHEA-COMP:16892"/>
        <dbReference type="Rhea" id="RHEA-COMP:16893"/>
        <dbReference type="Rhea" id="RHEA-COMP:16894"/>
        <dbReference type="Rhea" id="RHEA-COMP:16895"/>
        <dbReference type="ChEBI" id="CHEBI:15377"/>
        <dbReference type="ChEBI" id="CHEBI:15378"/>
        <dbReference type="ChEBI" id="CHEBI:29033"/>
        <dbReference type="ChEBI" id="CHEBI:29034"/>
        <dbReference type="ChEBI" id="CHEBI:29969"/>
        <dbReference type="ChEBI" id="CHEBI:29979"/>
        <dbReference type="ChEBI" id="CHEBI:33190"/>
        <dbReference type="ChEBI" id="CHEBI:58354"/>
        <dbReference type="ChEBI" id="CHEBI:143915"/>
        <dbReference type="ChEBI" id="CHEBI:157692"/>
    </reaction>
    <physiologicalReaction direction="left-to-right" evidence="11">
        <dbReference type="Rhea" id="RHEA:65757"/>
    </physiologicalReaction>
</comment>
<dbReference type="Proteomes" id="UP000321379">
    <property type="component" value="Unassembled WGS sequence"/>
</dbReference>
<evidence type="ECO:0000256" key="6">
    <source>
        <dbReference type="ARBA" id="ARBA00022723"/>
    </source>
</evidence>
<comment type="similarity">
    <text evidence="3">Belongs to the NMT1/THI5 family.</text>
</comment>
<keyword evidence="12" id="KW-0732">Signal</keyword>
<evidence type="ECO:0000259" key="13">
    <source>
        <dbReference type="Pfam" id="PF09084"/>
    </source>
</evidence>
<feature type="signal peptide" evidence="12">
    <location>
        <begin position="1"/>
        <end position="24"/>
    </location>
</feature>
<evidence type="ECO:0000256" key="3">
    <source>
        <dbReference type="ARBA" id="ARBA00009406"/>
    </source>
</evidence>
<dbReference type="Gene3D" id="3.40.190.10">
    <property type="entry name" value="Periplasmic binding protein-like II"/>
    <property type="match status" value="2"/>
</dbReference>
<keyword evidence="15" id="KW-1185">Reference proteome</keyword>
<evidence type="ECO:0000256" key="8">
    <source>
        <dbReference type="ARBA" id="ARBA00022977"/>
    </source>
</evidence>
<dbReference type="SUPFAM" id="SSF53850">
    <property type="entry name" value="Periplasmic binding protein-like II"/>
    <property type="match status" value="1"/>
</dbReference>
<dbReference type="Pfam" id="PF09084">
    <property type="entry name" value="NMT1"/>
    <property type="match status" value="1"/>
</dbReference>
<comment type="subunit">
    <text evidence="4">Homodimer.</text>
</comment>
<evidence type="ECO:0000256" key="7">
    <source>
        <dbReference type="ARBA" id="ARBA00022898"/>
    </source>
</evidence>
<organism evidence="14 15">
    <name type="scientific">Lacisediminihabitans profunda</name>
    <dbReference type="NCBI Taxonomy" id="2594790"/>
    <lineage>
        <taxon>Bacteria</taxon>
        <taxon>Bacillati</taxon>
        <taxon>Actinomycetota</taxon>
        <taxon>Actinomycetes</taxon>
        <taxon>Micrococcales</taxon>
        <taxon>Microbacteriaceae</taxon>
        <taxon>Lacisediminihabitans</taxon>
    </lineage>
</organism>
<dbReference type="InterPro" id="IPR015168">
    <property type="entry name" value="SsuA/THI5"/>
</dbReference>
<feature type="chain" id="PRO_5038487582" description="Thiamine pyrimidine synthase" evidence="12">
    <location>
        <begin position="25"/>
        <end position="383"/>
    </location>
</feature>
<proteinExistence type="inferred from homology"/>
<dbReference type="InterPro" id="IPR027939">
    <property type="entry name" value="NMT1/THI5"/>
</dbReference>
<dbReference type="PROSITE" id="PS51318">
    <property type="entry name" value="TAT"/>
    <property type="match status" value="1"/>
</dbReference>
<keyword evidence="9" id="KW-0408">Iron</keyword>
<keyword evidence="8" id="KW-0784">Thiamine biosynthesis</keyword>
<dbReference type="InterPro" id="IPR006311">
    <property type="entry name" value="TAT_signal"/>
</dbReference>
<dbReference type="EMBL" id="VRMG01000008">
    <property type="protein sequence ID" value="TXN29864.1"/>
    <property type="molecule type" value="Genomic_DNA"/>
</dbReference>
<evidence type="ECO:0000256" key="5">
    <source>
        <dbReference type="ARBA" id="ARBA00022679"/>
    </source>
</evidence>
<keyword evidence="7" id="KW-0663">Pyridoxal phosphate</keyword>
<sequence>MKPSRRVVLGAAAMAATAALMLSACSTSTPSASSSATSGALTPVKLQLQWFAQAQFAGYYAALKQGYFKDEGLDVTILEGGTDIVPQTVLANNQADFAIAWVPKALASREQGAGITDVGQIYQRSGTLQVSMKKANITSAADLKGKKVGNWGFGNEFELFAGMTKAKLNPAKDVTLVQQNFDESALLSGDIDAAQAMVYNEYAQILETKNPATGELYKASDLNVIDWNKEGTAMLQDAIWANTAKLSSDKAYQATTVKFLKAVIKGWIYARDNPQKAADIVVSYGTKLGTSHQLWQTNEVNKLIWPSPDGIGVINAADWKRTVGVAMDAKNLEGSTVITKAPDSDAYTNTYIKKALGELKSENVDTTGANFKPIDVTLAEGGK</sequence>
<dbReference type="PROSITE" id="PS51257">
    <property type="entry name" value="PROKAR_LIPOPROTEIN"/>
    <property type="match status" value="1"/>
</dbReference>
<evidence type="ECO:0000256" key="2">
    <source>
        <dbReference type="ARBA" id="ARBA00004948"/>
    </source>
</evidence>
<dbReference type="GO" id="GO:0009228">
    <property type="term" value="P:thiamine biosynthetic process"/>
    <property type="evidence" value="ECO:0007669"/>
    <property type="project" value="UniProtKB-KW"/>
</dbReference>
<comment type="caution">
    <text evidence="14">The sequence shown here is derived from an EMBL/GenBank/DDBJ whole genome shotgun (WGS) entry which is preliminary data.</text>
</comment>
<evidence type="ECO:0000256" key="1">
    <source>
        <dbReference type="ARBA" id="ARBA00003469"/>
    </source>
</evidence>
<dbReference type="AlphaFoldDB" id="A0A5C8UPP2"/>
<dbReference type="GO" id="GO:0016740">
    <property type="term" value="F:transferase activity"/>
    <property type="evidence" value="ECO:0007669"/>
    <property type="project" value="UniProtKB-KW"/>
</dbReference>
<evidence type="ECO:0000313" key="15">
    <source>
        <dbReference type="Proteomes" id="UP000321379"/>
    </source>
</evidence>
<evidence type="ECO:0000256" key="9">
    <source>
        <dbReference type="ARBA" id="ARBA00023004"/>
    </source>
</evidence>
<reference evidence="14 15" key="1">
    <citation type="submission" date="2019-08" db="EMBL/GenBank/DDBJ databases">
        <title>Bacterial whole genome sequence for Glaciihabitans sp. CHu50b-6-2.</title>
        <authorList>
            <person name="Jin L."/>
        </authorList>
    </citation>
    <scope>NUCLEOTIDE SEQUENCE [LARGE SCALE GENOMIC DNA]</scope>
    <source>
        <strain evidence="14 15">CHu50b-6-2</strain>
    </source>
</reference>
<accession>A0A5C8UPP2</accession>
<dbReference type="GO" id="GO:0046872">
    <property type="term" value="F:metal ion binding"/>
    <property type="evidence" value="ECO:0007669"/>
    <property type="project" value="UniProtKB-KW"/>
</dbReference>
<feature type="domain" description="SsuA/THI5-like" evidence="13">
    <location>
        <begin position="54"/>
        <end position="277"/>
    </location>
</feature>
<name>A0A5C8UPP2_9MICO</name>
<comment type="pathway">
    <text evidence="2">Cofactor biosynthesis; thiamine diphosphate biosynthesis.</text>
</comment>
<comment type="function">
    <text evidence="1">Responsible for the formation of the pyrimidine heterocycle in the thiamine biosynthesis pathway. Catalyzes the formation of hydroxymethylpyrimidine phosphate (HMP-P) from histidine and pyridoxal phosphate (PLP). The protein uses PLP and the active site histidine to form HMP-P, generating an inactive enzyme. The enzyme can only undergo a single turnover, which suggests it is a suicide enzyme.</text>
</comment>
<evidence type="ECO:0000256" key="11">
    <source>
        <dbReference type="ARBA" id="ARBA00048179"/>
    </source>
</evidence>
<protein>
    <recommendedName>
        <fullName evidence="10">Thiamine pyrimidine synthase</fullName>
    </recommendedName>
</protein>
<dbReference type="RefSeq" id="WP_147783907.1">
    <property type="nucleotide sequence ID" value="NZ_VRMG01000008.1"/>
</dbReference>
<evidence type="ECO:0000313" key="14">
    <source>
        <dbReference type="EMBL" id="TXN29864.1"/>
    </source>
</evidence>
<dbReference type="PANTHER" id="PTHR31528">
    <property type="entry name" value="4-AMINO-5-HYDROXYMETHYL-2-METHYLPYRIMIDINE PHOSPHATE SYNTHASE THI11-RELATED"/>
    <property type="match status" value="1"/>
</dbReference>
<evidence type="ECO:0000256" key="10">
    <source>
        <dbReference type="ARBA" id="ARBA00033171"/>
    </source>
</evidence>
<keyword evidence="5" id="KW-0808">Transferase</keyword>
<keyword evidence="6" id="KW-0479">Metal-binding</keyword>
<evidence type="ECO:0000256" key="12">
    <source>
        <dbReference type="SAM" id="SignalP"/>
    </source>
</evidence>
<gene>
    <name evidence="14" type="ORF">FVP33_12035</name>
</gene>
<evidence type="ECO:0000256" key="4">
    <source>
        <dbReference type="ARBA" id="ARBA00011738"/>
    </source>
</evidence>